<evidence type="ECO:0008006" key="3">
    <source>
        <dbReference type="Google" id="ProtNLM"/>
    </source>
</evidence>
<dbReference type="Proteomes" id="UP001153076">
    <property type="component" value="Unassembled WGS sequence"/>
</dbReference>
<proteinExistence type="predicted"/>
<dbReference type="InterPro" id="IPR022251">
    <property type="entry name" value="DUF3774_wound-induced"/>
</dbReference>
<dbReference type="EMBL" id="JAKOGI010000118">
    <property type="protein sequence ID" value="KAJ8443466.1"/>
    <property type="molecule type" value="Genomic_DNA"/>
</dbReference>
<dbReference type="PANTHER" id="PTHR33090">
    <property type="entry name" value="DUF3774 DOMAIN PROTEIN-RELATED"/>
    <property type="match status" value="1"/>
</dbReference>
<evidence type="ECO:0000313" key="1">
    <source>
        <dbReference type="EMBL" id="KAJ8443466.1"/>
    </source>
</evidence>
<dbReference type="AlphaFoldDB" id="A0A9Q1KIJ3"/>
<accession>A0A9Q1KIJ3</accession>
<name>A0A9Q1KIJ3_9CARY</name>
<protein>
    <recommendedName>
        <fullName evidence="3">Wound-responsive family protein</fullName>
    </recommendedName>
</protein>
<reference evidence="1" key="1">
    <citation type="submission" date="2022-04" db="EMBL/GenBank/DDBJ databases">
        <title>Carnegiea gigantea Genome sequencing and assembly v2.</title>
        <authorList>
            <person name="Copetti D."/>
            <person name="Sanderson M.J."/>
            <person name="Burquez A."/>
            <person name="Wojciechowski M.F."/>
        </authorList>
    </citation>
    <scope>NUCLEOTIDE SEQUENCE</scope>
    <source>
        <strain evidence="1">SGP5-SGP5p</strain>
        <tissue evidence="1">Aerial part</tissue>
    </source>
</reference>
<comment type="caution">
    <text evidence="1">The sequence shown here is derived from an EMBL/GenBank/DDBJ whole genome shotgun (WGS) entry which is preliminary data.</text>
</comment>
<dbReference type="OrthoDB" id="691528at2759"/>
<gene>
    <name evidence="1" type="ORF">Cgig2_026253</name>
</gene>
<organism evidence="1 2">
    <name type="scientific">Carnegiea gigantea</name>
    <dbReference type="NCBI Taxonomy" id="171969"/>
    <lineage>
        <taxon>Eukaryota</taxon>
        <taxon>Viridiplantae</taxon>
        <taxon>Streptophyta</taxon>
        <taxon>Embryophyta</taxon>
        <taxon>Tracheophyta</taxon>
        <taxon>Spermatophyta</taxon>
        <taxon>Magnoliopsida</taxon>
        <taxon>eudicotyledons</taxon>
        <taxon>Gunneridae</taxon>
        <taxon>Pentapetalae</taxon>
        <taxon>Caryophyllales</taxon>
        <taxon>Cactineae</taxon>
        <taxon>Cactaceae</taxon>
        <taxon>Cactoideae</taxon>
        <taxon>Echinocereeae</taxon>
        <taxon>Carnegiea</taxon>
    </lineage>
</organism>
<dbReference type="Pfam" id="PF12609">
    <property type="entry name" value="DUF3774"/>
    <property type="match status" value="2"/>
</dbReference>
<keyword evidence="2" id="KW-1185">Reference proteome</keyword>
<sequence length="166" mass="18710">MSSVKSRAWMVMAAVEGMKDHGFARWNYPLRSLHQHMKNNVRSYSQAKKLSGSSSSMISNKIRDEKLKQSEESLRKVIMTTKRSTWVMAASIAAVSALKDQGLICGGKLRWVQHHAKSNLRSYSKASNKLSSSTSNAIASRIKDEQLKQSEESFKQVLYLNCWGPN</sequence>
<evidence type="ECO:0000313" key="2">
    <source>
        <dbReference type="Proteomes" id="UP001153076"/>
    </source>
</evidence>